<comment type="subcellular location">
    <subcellularLocation>
        <location evidence="1">Membrane</location>
        <topology evidence="1">Multi-pass membrane protein</topology>
    </subcellularLocation>
</comment>
<protein>
    <recommendedName>
        <fullName evidence="7">O-antigen ligase-related domain-containing protein</fullName>
    </recommendedName>
</protein>
<evidence type="ECO:0000313" key="8">
    <source>
        <dbReference type="EMBL" id="NUU16869.1"/>
    </source>
</evidence>
<dbReference type="InterPro" id="IPR007016">
    <property type="entry name" value="O-antigen_ligase-rel_domated"/>
</dbReference>
<keyword evidence="9" id="KW-1185">Reference proteome</keyword>
<feature type="transmembrane region" description="Helical" evidence="6">
    <location>
        <begin position="385"/>
        <end position="401"/>
    </location>
</feature>
<sequence>MIARVLDALRDRRDAVLVVGVWLAAVLPQLAVLATEGRGFQPVTDGTDRTSSLVDGLTTVCNAGLLALCAVLVVLGLRTAPWTRWPLLALLVLPWVVVMAAALVAGSRPPVMTVLYPAVVGAAWVVRISWRAVPVLGWLTAATAALSIVAGLVVPDLARYQDYEGADAEKSGPFGILAGLLPSGNNLGLALAVGIPSVLALRGASRLVAGALVLVALGWSYSRGAWLAAVVVLVAAAVLALVPARRRALVAGLGMGVVALVAVVLPLVTTSASAMANRGGYWMAGRDEWADAPVLGRGWDFYDRLAGSADDLGGYAYHAHNQLMQLLVTGGAVLVVVVGALLVVGTVRAVRAAAVGDVWPTLTVTAIVAAGIVEVPFGVVDRTMFWPYVLVPLCVVLLGAPRPADGERVDAGDGVPDAITAGQGGPRA</sequence>
<dbReference type="PANTHER" id="PTHR37422">
    <property type="entry name" value="TEICHURONIC ACID BIOSYNTHESIS PROTEIN TUAE"/>
    <property type="match status" value="1"/>
</dbReference>
<keyword evidence="4 6" id="KW-0472">Membrane</keyword>
<feature type="transmembrane region" description="Helical" evidence="6">
    <location>
        <begin position="359"/>
        <end position="379"/>
    </location>
</feature>
<evidence type="ECO:0000259" key="7">
    <source>
        <dbReference type="Pfam" id="PF04932"/>
    </source>
</evidence>
<accession>A0A7Y6DXE8</accession>
<dbReference type="Pfam" id="PF04932">
    <property type="entry name" value="Wzy_C"/>
    <property type="match status" value="1"/>
</dbReference>
<evidence type="ECO:0000313" key="9">
    <source>
        <dbReference type="Proteomes" id="UP000565724"/>
    </source>
</evidence>
<dbReference type="GO" id="GO:0016020">
    <property type="term" value="C:membrane"/>
    <property type="evidence" value="ECO:0007669"/>
    <property type="project" value="UniProtKB-SubCell"/>
</dbReference>
<evidence type="ECO:0000256" key="3">
    <source>
        <dbReference type="ARBA" id="ARBA00022989"/>
    </source>
</evidence>
<evidence type="ECO:0000256" key="5">
    <source>
        <dbReference type="SAM" id="MobiDB-lite"/>
    </source>
</evidence>
<feature type="transmembrane region" description="Helical" evidence="6">
    <location>
        <begin position="111"/>
        <end position="128"/>
    </location>
</feature>
<feature type="transmembrane region" description="Helical" evidence="6">
    <location>
        <begin position="199"/>
        <end position="219"/>
    </location>
</feature>
<dbReference type="PANTHER" id="PTHR37422:SF21">
    <property type="entry name" value="EXOQ-LIKE PROTEIN"/>
    <property type="match status" value="1"/>
</dbReference>
<feature type="transmembrane region" description="Helical" evidence="6">
    <location>
        <begin position="323"/>
        <end position="347"/>
    </location>
</feature>
<feature type="transmembrane region" description="Helical" evidence="6">
    <location>
        <begin position="57"/>
        <end position="75"/>
    </location>
</feature>
<organism evidence="8 9">
    <name type="scientific">Cellulomonas humilata</name>
    <dbReference type="NCBI Taxonomy" id="144055"/>
    <lineage>
        <taxon>Bacteria</taxon>
        <taxon>Bacillati</taxon>
        <taxon>Actinomycetota</taxon>
        <taxon>Actinomycetes</taxon>
        <taxon>Micrococcales</taxon>
        <taxon>Cellulomonadaceae</taxon>
        <taxon>Cellulomonas</taxon>
    </lineage>
</organism>
<feature type="domain" description="O-antigen ligase-related" evidence="7">
    <location>
        <begin position="210"/>
        <end position="337"/>
    </location>
</feature>
<evidence type="ECO:0000256" key="6">
    <source>
        <dbReference type="SAM" id="Phobius"/>
    </source>
</evidence>
<feature type="region of interest" description="Disordered" evidence="5">
    <location>
        <begin position="408"/>
        <end position="428"/>
    </location>
</feature>
<feature type="transmembrane region" description="Helical" evidence="6">
    <location>
        <begin position="174"/>
        <end position="192"/>
    </location>
</feature>
<dbReference type="InterPro" id="IPR051533">
    <property type="entry name" value="WaaL-like"/>
</dbReference>
<feature type="transmembrane region" description="Helical" evidence="6">
    <location>
        <begin position="225"/>
        <end position="242"/>
    </location>
</feature>
<keyword evidence="2 6" id="KW-0812">Transmembrane</keyword>
<evidence type="ECO:0000256" key="2">
    <source>
        <dbReference type="ARBA" id="ARBA00022692"/>
    </source>
</evidence>
<reference evidence="8 9" key="1">
    <citation type="submission" date="2020-05" db="EMBL/GenBank/DDBJ databases">
        <title>Genome Sequencing of Type Strains.</title>
        <authorList>
            <person name="Lemaire J.F."/>
            <person name="Inderbitzin P."/>
            <person name="Gregorio O.A."/>
            <person name="Collins S.B."/>
            <person name="Wespe N."/>
            <person name="Knight-Connoni V."/>
        </authorList>
    </citation>
    <scope>NUCLEOTIDE SEQUENCE [LARGE SCALE GENOMIC DNA]</scope>
    <source>
        <strain evidence="8 9">ATCC 25174</strain>
    </source>
</reference>
<gene>
    <name evidence="8" type="ORF">HP550_06345</name>
</gene>
<comment type="caution">
    <text evidence="8">The sequence shown here is derived from an EMBL/GenBank/DDBJ whole genome shotgun (WGS) entry which is preliminary data.</text>
</comment>
<feature type="transmembrane region" description="Helical" evidence="6">
    <location>
        <begin position="87"/>
        <end position="105"/>
    </location>
</feature>
<dbReference type="AlphaFoldDB" id="A0A7Y6DXE8"/>
<dbReference type="EMBL" id="JABMCI010000056">
    <property type="protein sequence ID" value="NUU16869.1"/>
    <property type="molecule type" value="Genomic_DNA"/>
</dbReference>
<dbReference type="Proteomes" id="UP000565724">
    <property type="component" value="Unassembled WGS sequence"/>
</dbReference>
<keyword evidence="3 6" id="KW-1133">Transmembrane helix</keyword>
<feature type="transmembrane region" description="Helical" evidence="6">
    <location>
        <begin position="135"/>
        <end position="154"/>
    </location>
</feature>
<dbReference type="RefSeq" id="WP_175346750.1">
    <property type="nucleotide sequence ID" value="NZ_JABMCI010000056.1"/>
</dbReference>
<proteinExistence type="predicted"/>
<name>A0A7Y6DXE8_9CELL</name>
<evidence type="ECO:0000256" key="4">
    <source>
        <dbReference type="ARBA" id="ARBA00023136"/>
    </source>
</evidence>
<evidence type="ECO:0000256" key="1">
    <source>
        <dbReference type="ARBA" id="ARBA00004141"/>
    </source>
</evidence>
<feature type="transmembrane region" description="Helical" evidence="6">
    <location>
        <begin position="249"/>
        <end position="268"/>
    </location>
</feature>